<protein>
    <recommendedName>
        <fullName evidence="6">C3H1-type domain-containing protein</fullName>
    </recommendedName>
</protein>
<proteinExistence type="predicted"/>
<evidence type="ECO:0000259" key="6">
    <source>
        <dbReference type="PROSITE" id="PS50103"/>
    </source>
</evidence>
<dbReference type="eggNOG" id="ENOG502S3N6">
    <property type="taxonomic scope" value="Eukaryota"/>
</dbReference>
<dbReference type="VEuPathDB" id="FungiDB:UMAG_11370"/>
<dbReference type="STRING" id="237631.A0A0D1E4J5"/>
<dbReference type="KEGG" id="uma:UMAG_11370"/>
<dbReference type="GO" id="GO:0008270">
    <property type="term" value="F:zinc ion binding"/>
    <property type="evidence" value="ECO:0007669"/>
    <property type="project" value="UniProtKB-KW"/>
</dbReference>
<evidence type="ECO:0000256" key="3">
    <source>
        <dbReference type="ARBA" id="ARBA00022833"/>
    </source>
</evidence>
<keyword evidence="2 4" id="KW-0863">Zinc-finger</keyword>
<evidence type="ECO:0000256" key="4">
    <source>
        <dbReference type="PROSITE-ProRule" id="PRU00723"/>
    </source>
</evidence>
<evidence type="ECO:0000256" key="1">
    <source>
        <dbReference type="ARBA" id="ARBA00022723"/>
    </source>
</evidence>
<dbReference type="PROSITE" id="PS50103">
    <property type="entry name" value="ZF_C3H1"/>
    <property type="match status" value="2"/>
</dbReference>
<evidence type="ECO:0000256" key="2">
    <source>
        <dbReference type="ARBA" id="ARBA00022771"/>
    </source>
</evidence>
<feature type="region of interest" description="Disordered" evidence="5">
    <location>
        <begin position="194"/>
        <end position="250"/>
    </location>
</feature>
<feature type="compositionally biased region" description="Polar residues" evidence="5">
    <location>
        <begin position="237"/>
        <end position="250"/>
    </location>
</feature>
<evidence type="ECO:0000313" key="7">
    <source>
        <dbReference type="EMBL" id="KIS70576.1"/>
    </source>
</evidence>
<dbReference type="InterPro" id="IPR036855">
    <property type="entry name" value="Znf_CCCH_sf"/>
</dbReference>
<sequence length="576" mass="65117">MWKVKMMASSCLTSSSSISLMESILLPHQTIRAATTVTHAGYKRRERIQESSAYGGKHTIKPEASLAARPKSRTRAFQGSTRQQDKVASPPYNNKDERRSNYAYSIKNVRKDTSTSFFVKKQSSESTSADAPQQIQEKGHKCLEDSQTTASIERDTQYVLDREQAAEEEAQRRDELSTAQDRLREFFSKAKQSSSALASPKVTSASIPEAESPTPEDEAYAAIEGTRSRSEIERNQETVASVSDTSLTSPKFTRPTLAQLQSVELDQFAGLYQSQTAWNPNQDIVLMQDGPERKSLVREGLMQGGRQYIVVILDGDNLLFDPRLLNKGYEGGKFFCEELRQRIAKKHRLIPQKLDLRIRFFSSQNALASVLYQKRVVRKELLFDFLQALTDANLNNYVVNVGRGFQAADLRVKAALVDAILDPGCFRAYLGGLDDFGYKEDLNAIHEMGLLESRVHLIQVPGYAVESKVYKRYAHRAIDLDYLFKNQETALRSMENYNREAFDTVDEVTKTTTSTPCVFYHLTEKGCLQGDMCTYSHEPISTAHKEGIRFRLKHRKCPTLSRGEECHFGDDCLFAH</sequence>
<dbReference type="AlphaFoldDB" id="A0A0D1E4J5"/>
<dbReference type="Gene3D" id="4.10.1000.10">
    <property type="entry name" value="Zinc finger, CCCH-type"/>
    <property type="match status" value="1"/>
</dbReference>
<feature type="compositionally biased region" description="Polar residues" evidence="5">
    <location>
        <begin position="124"/>
        <end position="136"/>
    </location>
</feature>
<dbReference type="OrthoDB" id="2270193at2759"/>
<dbReference type="EMBL" id="CM003142">
    <property type="protein sequence ID" value="KIS70576.1"/>
    <property type="molecule type" value="Genomic_DNA"/>
</dbReference>
<evidence type="ECO:0000256" key="5">
    <source>
        <dbReference type="SAM" id="MobiDB-lite"/>
    </source>
</evidence>
<dbReference type="PANTHER" id="PTHR37543">
    <property type="entry name" value="CCCH ZINC FINGER DNA BINDING PROTEIN (AFU_ORTHOLOGUE AFUA_5G12760)"/>
    <property type="match status" value="1"/>
</dbReference>
<dbReference type="Pfam" id="PF25540">
    <property type="entry name" value="DUF7923"/>
    <property type="match status" value="1"/>
</dbReference>
<dbReference type="InParanoid" id="A0A0D1E4J5"/>
<keyword evidence="3 4" id="KW-0862">Zinc</keyword>
<feature type="region of interest" description="Disordered" evidence="5">
    <location>
        <begin position="66"/>
        <end position="103"/>
    </location>
</feature>
<feature type="domain" description="C3H1-type" evidence="6">
    <location>
        <begin position="551"/>
        <end position="576"/>
    </location>
</feature>
<feature type="region of interest" description="Disordered" evidence="5">
    <location>
        <begin position="118"/>
        <end position="154"/>
    </location>
</feature>
<name>A0A0D1E4J5_MYCMD</name>
<feature type="zinc finger region" description="C3H1-type" evidence="4">
    <location>
        <begin position="511"/>
        <end position="540"/>
    </location>
</feature>
<feature type="domain" description="C3H1-type" evidence="6">
    <location>
        <begin position="511"/>
        <end position="540"/>
    </location>
</feature>
<feature type="compositionally biased region" description="Basic and acidic residues" evidence="5">
    <location>
        <begin position="226"/>
        <end position="236"/>
    </location>
</feature>
<keyword evidence="8" id="KW-1185">Reference proteome</keyword>
<dbReference type="SUPFAM" id="SSF90229">
    <property type="entry name" value="CCCH zinc finger"/>
    <property type="match status" value="1"/>
</dbReference>
<dbReference type="Proteomes" id="UP000000561">
    <property type="component" value="Chromosome 3"/>
</dbReference>
<accession>A0A0D1E4J5</accession>
<organism evidence="7 8">
    <name type="scientific">Mycosarcoma maydis</name>
    <name type="common">Corn smut fungus</name>
    <name type="synonym">Ustilago maydis</name>
    <dbReference type="NCBI Taxonomy" id="5270"/>
    <lineage>
        <taxon>Eukaryota</taxon>
        <taxon>Fungi</taxon>
        <taxon>Dikarya</taxon>
        <taxon>Basidiomycota</taxon>
        <taxon>Ustilaginomycotina</taxon>
        <taxon>Ustilaginomycetes</taxon>
        <taxon>Ustilaginales</taxon>
        <taxon>Ustilaginaceae</taxon>
        <taxon>Mycosarcoma</taxon>
    </lineage>
</organism>
<gene>
    <name evidence="7" type="ORF">UMAG_11370</name>
</gene>
<keyword evidence="1 4" id="KW-0479">Metal-binding</keyword>
<feature type="zinc finger region" description="C3H1-type" evidence="4">
    <location>
        <begin position="551"/>
        <end position="576"/>
    </location>
</feature>
<dbReference type="InterPro" id="IPR057683">
    <property type="entry name" value="DUF7923"/>
</dbReference>
<dbReference type="PANTHER" id="PTHR37543:SF1">
    <property type="entry name" value="CCCH ZINC FINGER DNA BINDING PROTEIN (AFU_ORTHOLOGUE AFUA_5G12760)"/>
    <property type="match status" value="1"/>
</dbReference>
<dbReference type="InterPro" id="IPR000571">
    <property type="entry name" value="Znf_CCCH"/>
</dbReference>
<evidence type="ECO:0000313" key="8">
    <source>
        <dbReference type="Proteomes" id="UP000000561"/>
    </source>
</evidence>
<dbReference type="GeneID" id="23567264"/>
<dbReference type="RefSeq" id="XP_011388031.1">
    <property type="nucleotide sequence ID" value="XM_011389729.1"/>
</dbReference>
<reference evidence="7 8" key="1">
    <citation type="journal article" date="2006" name="Nature">
        <title>Insights from the genome of the biotrophic fungal plant pathogen Ustilago maydis.</title>
        <authorList>
            <person name="Kamper J."/>
            <person name="Kahmann R."/>
            <person name="Bolker M."/>
            <person name="Ma L.J."/>
            <person name="Brefort T."/>
            <person name="Saville B.J."/>
            <person name="Banuett F."/>
            <person name="Kronstad J.W."/>
            <person name="Gold S.E."/>
            <person name="Muller O."/>
            <person name="Perlin M.H."/>
            <person name="Wosten H.A."/>
            <person name="de Vries R."/>
            <person name="Ruiz-Herrera J."/>
            <person name="Reynaga-Pena C.G."/>
            <person name="Snetselaar K."/>
            <person name="McCann M."/>
            <person name="Perez-Martin J."/>
            <person name="Feldbrugge M."/>
            <person name="Basse C.W."/>
            <person name="Steinberg G."/>
            <person name="Ibeas J.I."/>
            <person name="Holloman W."/>
            <person name="Guzman P."/>
            <person name="Farman M."/>
            <person name="Stajich J.E."/>
            <person name="Sentandreu R."/>
            <person name="Gonzalez-Prieto J.M."/>
            <person name="Kennell J.C."/>
            <person name="Molina L."/>
            <person name="Schirawski J."/>
            <person name="Mendoza-Mendoza A."/>
            <person name="Greilinger D."/>
            <person name="Munch K."/>
            <person name="Rossel N."/>
            <person name="Scherer M."/>
            <person name="Vranes M."/>
            <person name="Ladendorf O."/>
            <person name="Vincon V."/>
            <person name="Fuchs U."/>
            <person name="Sandrock B."/>
            <person name="Meng S."/>
            <person name="Ho E.C."/>
            <person name="Cahill M.J."/>
            <person name="Boyce K.J."/>
            <person name="Klose J."/>
            <person name="Klosterman S.J."/>
            <person name="Deelstra H.J."/>
            <person name="Ortiz-Castellanos L."/>
            <person name="Li W."/>
            <person name="Sanchez-Alonso P."/>
            <person name="Schreier P.H."/>
            <person name="Hauser-Hahn I."/>
            <person name="Vaupel M."/>
            <person name="Koopmann E."/>
            <person name="Friedrich G."/>
            <person name="Voss H."/>
            <person name="Schluter T."/>
            <person name="Margolis J."/>
            <person name="Platt D."/>
            <person name="Swimmer C."/>
            <person name="Gnirke A."/>
            <person name="Chen F."/>
            <person name="Vysotskaia V."/>
            <person name="Mannhaupt G."/>
            <person name="Guldener U."/>
            <person name="Munsterkotter M."/>
            <person name="Haase D."/>
            <person name="Oesterheld M."/>
            <person name="Mewes H.W."/>
            <person name="Mauceli E.W."/>
            <person name="DeCaprio D."/>
            <person name="Wade C.M."/>
            <person name="Butler J."/>
            <person name="Young S."/>
            <person name="Jaffe D.B."/>
            <person name="Calvo S."/>
            <person name="Nusbaum C."/>
            <person name="Galagan J."/>
            <person name="Birren B.W."/>
        </authorList>
    </citation>
    <scope>NUCLEOTIDE SEQUENCE [LARGE SCALE GENOMIC DNA]</scope>
    <source>
        <strain evidence="8">DSM 14603 / FGSC 9021 / UM521</strain>
    </source>
</reference>